<dbReference type="InterPro" id="IPR032675">
    <property type="entry name" value="LRR_dom_sf"/>
</dbReference>
<evidence type="ECO:0000313" key="1">
    <source>
        <dbReference type="EMBL" id="CAL1401496.1"/>
    </source>
</evidence>
<dbReference type="InterPro" id="IPR053197">
    <property type="entry name" value="F-box_SCFL_complex_component"/>
</dbReference>
<accession>A0AAV2FT11</accession>
<evidence type="ECO:0008006" key="3">
    <source>
        <dbReference type="Google" id="ProtNLM"/>
    </source>
</evidence>
<gene>
    <name evidence="1" type="ORF">LTRI10_LOCUS41549</name>
</gene>
<name>A0AAV2FT11_9ROSI</name>
<proteinExistence type="predicted"/>
<dbReference type="Proteomes" id="UP001497516">
    <property type="component" value="Chromosome 7"/>
</dbReference>
<sequence length="408" mass="46214">MAAETQPDRLSALPNDILRTILIAADLDHRTAAQTSLLSRRWRDLWKSTIRQLRFETPPRHLATLRNKLRFIQFVETLLAAREAGSELTLISITANDALDPKYADVFDRICAYGSAHGVRTFQLSLRAPTREIVGSFPPDFVRLCMSLHNLDLSLVSFDLDDLRRRASHFPCLAALRLFRCELYAPPALDYEPFASLPNLKKVELIDSVFSTKNAVTVSGEQLEEITIVFSDEPHLLVTSICAPKATKLTLAGVSLSRFASVKLPSLECLDIDVWVRRPWDTTVFARLRRALYVPWEERVDADVRFLNTFHKFGRAMFVKLHPSTIERLVTMVPGLLEGAEGSPFKRMRSLELCGPEPGNREFISLVNYFFMHQCLRGAHLSKRTYVSQEGGDTSRVVIVLREDGNDD</sequence>
<dbReference type="InterPro" id="IPR036047">
    <property type="entry name" value="F-box-like_dom_sf"/>
</dbReference>
<dbReference type="AlphaFoldDB" id="A0AAV2FT11"/>
<protein>
    <recommendedName>
        <fullName evidence="3">F-box domain-containing protein</fullName>
    </recommendedName>
</protein>
<organism evidence="1 2">
    <name type="scientific">Linum trigynum</name>
    <dbReference type="NCBI Taxonomy" id="586398"/>
    <lineage>
        <taxon>Eukaryota</taxon>
        <taxon>Viridiplantae</taxon>
        <taxon>Streptophyta</taxon>
        <taxon>Embryophyta</taxon>
        <taxon>Tracheophyta</taxon>
        <taxon>Spermatophyta</taxon>
        <taxon>Magnoliopsida</taxon>
        <taxon>eudicotyledons</taxon>
        <taxon>Gunneridae</taxon>
        <taxon>Pentapetalae</taxon>
        <taxon>rosids</taxon>
        <taxon>fabids</taxon>
        <taxon>Malpighiales</taxon>
        <taxon>Linaceae</taxon>
        <taxon>Linum</taxon>
    </lineage>
</organism>
<dbReference type="PANTHER" id="PTHR34223:SF51">
    <property type="entry name" value="OS06G0556300 PROTEIN"/>
    <property type="match status" value="1"/>
</dbReference>
<dbReference type="SUPFAM" id="SSF52047">
    <property type="entry name" value="RNI-like"/>
    <property type="match status" value="1"/>
</dbReference>
<dbReference type="Gene3D" id="3.80.10.10">
    <property type="entry name" value="Ribonuclease Inhibitor"/>
    <property type="match status" value="1"/>
</dbReference>
<dbReference type="SUPFAM" id="SSF81383">
    <property type="entry name" value="F-box domain"/>
    <property type="match status" value="1"/>
</dbReference>
<keyword evidence="2" id="KW-1185">Reference proteome</keyword>
<reference evidence="1 2" key="1">
    <citation type="submission" date="2024-04" db="EMBL/GenBank/DDBJ databases">
        <authorList>
            <person name="Fracassetti M."/>
        </authorList>
    </citation>
    <scope>NUCLEOTIDE SEQUENCE [LARGE SCALE GENOMIC DNA]</scope>
</reference>
<dbReference type="EMBL" id="OZ034820">
    <property type="protein sequence ID" value="CAL1401496.1"/>
    <property type="molecule type" value="Genomic_DNA"/>
</dbReference>
<dbReference type="PANTHER" id="PTHR34223">
    <property type="entry name" value="OS11G0201299 PROTEIN"/>
    <property type="match status" value="1"/>
</dbReference>
<evidence type="ECO:0000313" key="2">
    <source>
        <dbReference type="Proteomes" id="UP001497516"/>
    </source>
</evidence>